<dbReference type="AlphaFoldDB" id="A0A6A0GXW7"/>
<reference evidence="8" key="1">
    <citation type="submission" date="2014-08" db="EMBL/GenBank/DDBJ databases">
        <authorList>
            <person name="Murali S."/>
            <person name="Richards S."/>
            <person name="Bandaranaike D."/>
            <person name="Bellair M."/>
            <person name="Blankenburg K."/>
            <person name="Chao H."/>
            <person name="Dinh H."/>
            <person name="Doddapaneni H."/>
            <person name="Dugan-Rocha S."/>
            <person name="Elkadiri S."/>
            <person name="Gnanaolivu R."/>
            <person name="Hughes D."/>
            <person name="Lee S."/>
            <person name="Li M."/>
            <person name="Ming W."/>
            <person name="Munidasa M."/>
            <person name="Muniz J."/>
            <person name="Nguyen L."/>
            <person name="Osuji N."/>
            <person name="Pu L.-L."/>
            <person name="Puazo M."/>
            <person name="Skinner E."/>
            <person name="Qu C."/>
            <person name="Quiroz J."/>
            <person name="Raj R."/>
            <person name="Weissenberger G."/>
            <person name="Xin Y."/>
            <person name="Zou X."/>
            <person name="Han Y."/>
            <person name="Worley K."/>
            <person name="Muzny D."/>
            <person name="Gibbs R."/>
        </authorList>
    </citation>
    <scope>NUCLEOTIDE SEQUENCE</scope>
    <source>
        <strain evidence="8">HAZT.00-mixed</strain>
        <tissue evidence="8">Whole organism</tissue>
    </source>
</reference>
<comment type="caution">
    <text evidence="8">The sequence shown here is derived from an EMBL/GenBank/DDBJ whole genome shotgun (WGS) entry which is preliminary data.</text>
</comment>
<comment type="similarity">
    <text evidence="2">Belongs to the mitochondrion-specific ribosomal protein mL40 family.</text>
</comment>
<dbReference type="Proteomes" id="UP000711488">
    <property type="component" value="Unassembled WGS sequence"/>
</dbReference>
<keyword evidence="6" id="KW-0687">Ribonucleoprotein</keyword>
<name>A0A6A0GXW7_HYAAZ</name>
<evidence type="ECO:0000313" key="8">
    <source>
        <dbReference type="EMBL" id="KAA0192179.1"/>
    </source>
</evidence>
<dbReference type="OrthoDB" id="5977625at2759"/>
<keyword evidence="5" id="KW-0496">Mitochondrion</keyword>
<dbReference type="Gene3D" id="6.10.250.3440">
    <property type="match status" value="1"/>
</dbReference>
<organism evidence="8">
    <name type="scientific">Hyalella azteca</name>
    <name type="common">Amphipod</name>
    <dbReference type="NCBI Taxonomy" id="294128"/>
    <lineage>
        <taxon>Eukaryota</taxon>
        <taxon>Metazoa</taxon>
        <taxon>Ecdysozoa</taxon>
        <taxon>Arthropoda</taxon>
        <taxon>Crustacea</taxon>
        <taxon>Multicrustacea</taxon>
        <taxon>Malacostraca</taxon>
        <taxon>Eumalacostraca</taxon>
        <taxon>Peracarida</taxon>
        <taxon>Amphipoda</taxon>
        <taxon>Senticaudata</taxon>
        <taxon>Talitrida</taxon>
        <taxon>Talitroidea</taxon>
        <taxon>Hyalellidae</taxon>
        <taxon>Hyalella</taxon>
    </lineage>
</organism>
<evidence type="ECO:0000256" key="4">
    <source>
        <dbReference type="ARBA" id="ARBA00022980"/>
    </source>
</evidence>
<evidence type="ECO:0000256" key="2">
    <source>
        <dbReference type="ARBA" id="ARBA00009360"/>
    </source>
</evidence>
<reference evidence="8" key="3">
    <citation type="submission" date="2019-06" db="EMBL/GenBank/DDBJ databases">
        <authorList>
            <person name="Poynton C."/>
            <person name="Hasenbein S."/>
            <person name="Benoit J.B."/>
            <person name="Sepulveda M.S."/>
            <person name="Poelchau M.F."/>
            <person name="Murali S.C."/>
            <person name="Chen S."/>
            <person name="Glastad K.M."/>
            <person name="Werren J.H."/>
            <person name="Vineis J.H."/>
            <person name="Bowen J.L."/>
            <person name="Friedrich M."/>
            <person name="Jones J."/>
            <person name="Robertson H.M."/>
            <person name="Feyereisen R."/>
            <person name="Mechler-Hickson A."/>
            <person name="Mathers N."/>
            <person name="Lee C.E."/>
            <person name="Colbourne J.K."/>
            <person name="Biales A."/>
            <person name="Johnston J.S."/>
            <person name="Wellborn G.A."/>
            <person name="Rosendale A.J."/>
            <person name="Cridge A.G."/>
            <person name="Munoz-Torres M.C."/>
            <person name="Bain P.A."/>
            <person name="Manny A.R."/>
            <person name="Major K.M."/>
            <person name="Lambert F.N."/>
            <person name="Vulpe C.D."/>
            <person name="Tuck P."/>
            <person name="Blalock B.J."/>
            <person name="Lin Y.-Y."/>
            <person name="Smith M.E."/>
            <person name="Ochoa-Acuna H."/>
            <person name="Chen M.-J.M."/>
            <person name="Childers C.P."/>
            <person name="Qu J."/>
            <person name="Dugan S."/>
            <person name="Lee S.L."/>
            <person name="Chao H."/>
            <person name="Dinh H."/>
            <person name="Han Y."/>
            <person name="Doddapaneni H."/>
            <person name="Worley K.C."/>
            <person name="Muzny D.M."/>
            <person name="Gibbs R.A."/>
            <person name="Richards S."/>
        </authorList>
    </citation>
    <scope>NUCLEOTIDE SEQUENCE</scope>
    <source>
        <strain evidence="8">HAZT.00-mixed</strain>
        <tissue evidence="8">Whole organism</tissue>
    </source>
</reference>
<evidence type="ECO:0000256" key="6">
    <source>
        <dbReference type="ARBA" id="ARBA00023274"/>
    </source>
</evidence>
<comment type="subcellular location">
    <subcellularLocation>
        <location evidence="1">Mitochondrion</location>
    </subcellularLocation>
</comment>
<evidence type="ECO:0000256" key="1">
    <source>
        <dbReference type="ARBA" id="ARBA00004173"/>
    </source>
</evidence>
<proteinExistence type="inferred from homology"/>
<reference evidence="8" key="2">
    <citation type="journal article" date="2018" name="Environ. Sci. Technol.">
        <title>The Toxicogenome of Hyalella azteca: A Model for Sediment Ecotoxicology and Evolutionary Toxicology.</title>
        <authorList>
            <person name="Poynton H.C."/>
            <person name="Hasenbein S."/>
            <person name="Benoit J.B."/>
            <person name="Sepulveda M.S."/>
            <person name="Poelchau M.F."/>
            <person name="Hughes D.S.T."/>
            <person name="Murali S.C."/>
            <person name="Chen S."/>
            <person name="Glastad K.M."/>
            <person name="Goodisman M.A.D."/>
            <person name="Werren J.H."/>
            <person name="Vineis J.H."/>
            <person name="Bowen J.L."/>
            <person name="Friedrich M."/>
            <person name="Jones J."/>
            <person name="Robertson H.M."/>
            <person name="Feyereisen R."/>
            <person name="Mechler-Hickson A."/>
            <person name="Mathers N."/>
            <person name="Lee C.E."/>
            <person name="Colbourne J.K."/>
            <person name="Biales A."/>
            <person name="Johnston J.S."/>
            <person name="Wellborn G.A."/>
            <person name="Rosendale A.J."/>
            <person name="Cridge A.G."/>
            <person name="Munoz-Torres M.C."/>
            <person name="Bain P.A."/>
            <person name="Manny A.R."/>
            <person name="Major K.M."/>
            <person name="Lambert F.N."/>
            <person name="Vulpe C.D."/>
            <person name="Tuck P."/>
            <person name="Blalock B.J."/>
            <person name="Lin Y.Y."/>
            <person name="Smith M.E."/>
            <person name="Ochoa-Acuna H."/>
            <person name="Chen M.M."/>
            <person name="Childers C.P."/>
            <person name="Qu J."/>
            <person name="Dugan S."/>
            <person name="Lee S.L."/>
            <person name="Chao H."/>
            <person name="Dinh H."/>
            <person name="Han Y."/>
            <person name="Doddapaneni H."/>
            <person name="Worley K.C."/>
            <person name="Muzny D.M."/>
            <person name="Gibbs R.A."/>
            <person name="Richards S."/>
        </authorList>
    </citation>
    <scope>NUCLEOTIDE SEQUENCE</scope>
    <source>
        <strain evidence="8">HAZT.00-mixed</strain>
        <tissue evidence="8">Whole organism</tissue>
    </source>
</reference>
<keyword evidence="3" id="KW-0809">Transit peptide</keyword>
<dbReference type="PANTHER" id="PTHR13359:SF2">
    <property type="entry name" value="LARGE RIBOSOMAL SUBUNIT PROTEIN ML40"/>
    <property type="match status" value="1"/>
</dbReference>
<gene>
    <name evidence="8" type="ORF">HAZT_HAZT003653</name>
</gene>
<evidence type="ECO:0000256" key="3">
    <source>
        <dbReference type="ARBA" id="ARBA00022946"/>
    </source>
</evidence>
<dbReference type="InterPro" id="IPR039145">
    <property type="entry name" value="Ribosomal_mL40_metazoa/plant"/>
</dbReference>
<accession>A0A6A0GXW7</accession>
<protein>
    <recommendedName>
        <fullName evidence="7">Large ribosomal subunit protein mL40</fullName>
    </recommendedName>
</protein>
<dbReference type="GO" id="GO:0005762">
    <property type="term" value="C:mitochondrial large ribosomal subunit"/>
    <property type="evidence" value="ECO:0007669"/>
    <property type="project" value="InterPro"/>
</dbReference>
<sequence length="206" mass="23494">MKNKICQSLVGRLGVRFISTQSGPLCVQLTSALRAEPLKKKKKTDPVIQKAREEKKIRRLEKAIRKLQKNEGQLKPIEEAEISMKLKQEAKLRERPAAKLPSEELHARRNVELQWARYKHRQVCHESSILAAALHSQHRALQDFRSDGLNILMSVASPMSESLWLEAIQEDQFALPFRSYGPLSSLPIAGYDGPDGEYVDVSKKWE</sequence>
<dbReference type="Pfam" id="PF09812">
    <property type="entry name" value="MRP-L28"/>
    <property type="match status" value="1"/>
</dbReference>
<evidence type="ECO:0000256" key="7">
    <source>
        <dbReference type="ARBA" id="ARBA00035192"/>
    </source>
</evidence>
<evidence type="ECO:0000256" key="5">
    <source>
        <dbReference type="ARBA" id="ARBA00023128"/>
    </source>
</evidence>
<keyword evidence="4" id="KW-0689">Ribosomal protein</keyword>
<dbReference type="InterPro" id="IPR019192">
    <property type="entry name" value="Ribosomal_mL40"/>
</dbReference>
<dbReference type="PANTHER" id="PTHR13359">
    <property type="entry name" value="39S RIBOSOMAL PROTEIN L40, MITOCHONDRIAL"/>
    <property type="match status" value="1"/>
</dbReference>
<dbReference type="EMBL" id="JQDR03011811">
    <property type="protein sequence ID" value="KAA0192179.1"/>
    <property type="molecule type" value="Genomic_DNA"/>
</dbReference>